<dbReference type="SUPFAM" id="SSF48452">
    <property type="entry name" value="TPR-like"/>
    <property type="match status" value="1"/>
</dbReference>
<comment type="caution">
    <text evidence="12">The sequence shown here is derived from an EMBL/GenBank/DDBJ whole genome shotgun (WGS) entry which is preliminary data.</text>
</comment>
<dbReference type="EMBL" id="QKOE01000021">
    <property type="protein sequence ID" value="PZA14817.1"/>
    <property type="molecule type" value="Genomic_DNA"/>
</dbReference>
<feature type="transmembrane region" description="Helical" evidence="10">
    <location>
        <begin position="39"/>
        <end position="59"/>
    </location>
</feature>
<evidence type="ECO:0000313" key="12">
    <source>
        <dbReference type="EMBL" id="PZA14817.1"/>
    </source>
</evidence>
<dbReference type="Pfam" id="PF07219">
    <property type="entry name" value="HemY_N"/>
    <property type="match status" value="1"/>
</dbReference>
<comment type="function">
    <text evidence="1">Involved in a late step of protoheme IX synthesis.</text>
</comment>
<dbReference type="NCBIfam" id="TIGR00540">
    <property type="entry name" value="TPR_hemY_coli"/>
    <property type="match status" value="1"/>
</dbReference>
<dbReference type="GO" id="GO:0006779">
    <property type="term" value="P:porphyrin-containing compound biosynthetic process"/>
    <property type="evidence" value="ECO:0007669"/>
    <property type="project" value="UniProtKB-KW"/>
</dbReference>
<dbReference type="InterPro" id="IPR011990">
    <property type="entry name" value="TPR-like_helical_dom_sf"/>
</dbReference>
<dbReference type="Gene3D" id="1.25.40.10">
    <property type="entry name" value="Tetratricopeptide repeat domain"/>
    <property type="match status" value="1"/>
</dbReference>
<keyword evidence="4" id="KW-1003">Cell membrane</keyword>
<comment type="subcellular location">
    <subcellularLocation>
        <location evidence="2">Cell inner membrane</location>
        <topology evidence="2">Multi-pass membrane protein</topology>
    </subcellularLocation>
</comment>
<name>A0A323UR85_9RHOO</name>
<evidence type="ECO:0000256" key="2">
    <source>
        <dbReference type="ARBA" id="ARBA00004429"/>
    </source>
</evidence>
<keyword evidence="8 10" id="KW-0472">Membrane</keyword>
<feature type="domain" description="HemY N-terminal" evidence="11">
    <location>
        <begin position="26"/>
        <end position="131"/>
    </location>
</feature>
<reference evidence="12 13" key="1">
    <citation type="submission" date="2018-06" db="EMBL/GenBank/DDBJ databases">
        <title>Azoarcus communis strain SWub3 genome.</title>
        <authorList>
            <person name="Zorraquino Salvo V."/>
            <person name="Toubiana D."/>
            <person name="Blumwald E."/>
        </authorList>
    </citation>
    <scope>NUCLEOTIDE SEQUENCE [LARGE SCALE GENOMIC DNA]</scope>
    <source>
        <strain evidence="12 13">SWub3</strain>
    </source>
</reference>
<evidence type="ECO:0000256" key="10">
    <source>
        <dbReference type="SAM" id="Phobius"/>
    </source>
</evidence>
<dbReference type="Proteomes" id="UP000248259">
    <property type="component" value="Unassembled WGS sequence"/>
</dbReference>
<organism evidence="12 13">
    <name type="scientific">Parazoarcus communis SWub3 = DSM 12120</name>
    <dbReference type="NCBI Taxonomy" id="1121029"/>
    <lineage>
        <taxon>Bacteria</taxon>
        <taxon>Pseudomonadati</taxon>
        <taxon>Pseudomonadota</taxon>
        <taxon>Betaproteobacteria</taxon>
        <taxon>Rhodocyclales</taxon>
        <taxon>Zoogloeaceae</taxon>
        <taxon>Parazoarcus</taxon>
    </lineage>
</organism>
<dbReference type="InterPro" id="IPR005254">
    <property type="entry name" value="Heme_biosyn_assoc_TPR_pro"/>
</dbReference>
<accession>A0A323UR85</accession>
<proteinExistence type="predicted"/>
<evidence type="ECO:0000256" key="3">
    <source>
        <dbReference type="ARBA" id="ARBA00004744"/>
    </source>
</evidence>
<evidence type="ECO:0000256" key="4">
    <source>
        <dbReference type="ARBA" id="ARBA00022475"/>
    </source>
</evidence>
<dbReference type="OrthoDB" id="7053339at2"/>
<keyword evidence="7 10" id="KW-1133">Transmembrane helix</keyword>
<evidence type="ECO:0000256" key="5">
    <source>
        <dbReference type="ARBA" id="ARBA00022519"/>
    </source>
</evidence>
<evidence type="ECO:0000256" key="1">
    <source>
        <dbReference type="ARBA" id="ARBA00002962"/>
    </source>
</evidence>
<evidence type="ECO:0000256" key="6">
    <source>
        <dbReference type="ARBA" id="ARBA00022692"/>
    </source>
</evidence>
<dbReference type="GO" id="GO:0042168">
    <property type="term" value="P:heme metabolic process"/>
    <property type="evidence" value="ECO:0007669"/>
    <property type="project" value="InterPro"/>
</dbReference>
<protein>
    <submittedName>
        <fullName evidence="12">Heme biosynthesis protein HemY</fullName>
    </submittedName>
</protein>
<dbReference type="InterPro" id="IPR010817">
    <property type="entry name" value="HemY_N"/>
</dbReference>
<sequence length="403" mass="44933">MRVLIWLIGIFALAAGVAMLAGLNEGYVLVVMPPWRAQLSLNLLIVLLVVAFLVGYLLVRLVRRTLALPAVVGQWRERRRRERAGQALRDALRTLFEGRFAQSLKAASTAFSAGDSPAMAALVAARAAHAMHDDTRYRIWIGRAADQGEESRVARLMTEAELAVDHRRFAEAETLLEQIKAAGHRHIAVLRLSLRVASALGRWDEVLRLTRQLRKHKALSDDQALPLLRRAHLERFRERARDAAGLEQLWNEIPSAELDDRRLVERALPVLAEAGQGALARRNVERMLDAEWDEALARLYAHCGEGAGDAMSCLGRAENWLKLHPRDAGLLFSLGRLCIVAQLWGKAQSYLEASLGLAPAVDTHLALARLLEQLDRKDEAQRHYRAAAERVTGQRAALPLHQV</sequence>
<dbReference type="UniPathway" id="UPA00252"/>
<keyword evidence="5" id="KW-0997">Cell inner membrane</keyword>
<comment type="pathway">
    <text evidence="3">Porphyrin-containing compound metabolism; protoheme biosynthesis.</text>
</comment>
<evidence type="ECO:0000256" key="9">
    <source>
        <dbReference type="ARBA" id="ARBA00023244"/>
    </source>
</evidence>
<gene>
    <name evidence="12" type="ORF">DNK49_19670</name>
</gene>
<dbReference type="GO" id="GO:0005886">
    <property type="term" value="C:plasma membrane"/>
    <property type="evidence" value="ECO:0007669"/>
    <property type="project" value="UniProtKB-SubCell"/>
</dbReference>
<evidence type="ECO:0000256" key="7">
    <source>
        <dbReference type="ARBA" id="ARBA00022989"/>
    </source>
</evidence>
<keyword evidence="9" id="KW-0627">Porphyrin biosynthesis</keyword>
<evidence type="ECO:0000256" key="8">
    <source>
        <dbReference type="ARBA" id="ARBA00023136"/>
    </source>
</evidence>
<evidence type="ECO:0000313" key="13">
    <source>
        <dbReference type="Proteomes" id="UP000248259"/>
    </source>
</evidence>
<keyword evidence="13" id="KW-1185">Reference proteome</keyword>
<keyword evidence="6 10" id="KW-0812">Transmembrane</keyword>
<dbReference type="AlphaFoldDB" id="A0A323UR85"/>
<dbReference type="RefSeq" id="WP_110528747.1">
    <property type="nucleotide sequence ID" value="NZ_QKOE01000021.1"/>
</dbReference>
<evidence type="ECO:0000259" key="11">
    <source>
        <dbReference type="Pfam" id="PF07219"/>
    </source>
</evidence>